<keyword evidence="2" id="KW-1185">Reference proteome</keyword>
<sequence>MVRHQRLVLVAEVLEADPEVDTVANVGGHHGPAGSRGQVGPVVAPVRPVDEDHARLGAEFAGVADVDVAAAAGGAVGAGLAAPAAGGEVGALGAAVAGGEGAGQVGLGGGLGG</sequence>
<accession>A0A2W2E6T4</accession>
<proteinExistence type="predicted"/>
<name>A0A2W2E6T4_9ACTN</name>
<dbReference type="AlphaFoldDB" id="A0A2W2E6T4"/>
<dbReference type="Proteomes" id="UP000248749">
    <property type="component" value="Unassembled WGS sequence"/>
</dbReference>
<gene>
    <name evidence="1" type="ORF">C1I99_09325</name>
</gene>
<evidence type="ECO:0000313" key="2">
    <source>
        <dbReference type="Proteomes" id="UP000248749"/>
    </source>
</evidence>
<dbReference type="EMBL" id="POUB01000042">
    <property type="protein sequence ID" value="PZG00594.1"/>
    <property type="molecule type" value="Genomic_DNA"/>
</dbReference>
<protein>
    <submittedName>
        <fullName evidence="1">Uncharacterized protein</fullName>
    </submittedName>
</protein>
<reference evidence="1 2" key="1">
    <citation type="submission" date="2018-01" db="EMBL/GenBank/DDBJ databases">
        <title>Draft genome sequence of Salinispora sp. 13K206.</title>
        <authorList>
            <person name="Sahin N."/>
            <person name="Saygin H."/>
            <person name="Ay H."/>
        </authorList>
    </citation>
    <scope>NUCLEOTIDE SEQUENCE [LARGE SCALE GENOMIC DNA]</scope>
    <source>
        <strain evidence="1 2">13K206</strain>
    </source>
</reference>
<evidence type="ECO:0000313" key="1">
    <source>
        <dbReference type="EMBL" id="PZG00594.1"/>
    </source>
</evidence>
<organism evidence="1 2">
    <name type="scientific">Micromonospora deserti</name>
    <dbReference type="NCBI Taxonomy" id="2070366"/>
    <lineage>
        <taxon>Bacteria</taxon>
        <taxon>Bacillati</taxon>
        <taxon>Actinomycetota</taxon>
        <taxon>Actinomycetes</taxon>
        <taxon>Micromonosporales</taxon>
        <taxon>Micromonosporaceae</taxon>
        <taxon>Micromonospora</taxon>
    </lineage>
</organism>
<comment type="caution">
    <text evidence="1">The sequence shown here is derived from an EMBL/GenBank/DDBJ whole genome shotgun (WGS) entry which is preliminary data.</text>
</comment>